<reference evidence="2" key="1">
    <citation type="submission" date="2023-03" db="EMBL/GenBank/DDBJ databases">
        <authorList>
            <person name="Steffen K."/>
            <person name="Cardenas P."/>
        </authorList>
    </citation>
    <scope>NUCLEOTIDE SEQUENCE</scope>
</reference>
<accession>A0AA35QYW1</accession>
<evidence type="ECO:0000313" key="3">
    <source>
        <dbReference type="Proteomes" id="UP001174909"/>
    </source>
</evidence>
<dbReference type="GO" id="GO:0000049">
    <property type="term" value="F:tRNA binding"/>
    <property type="evidence" value="ECO:0007669"/>
    <property type="project" value="TreeGrafter"/>
</dbReference>
<protein>
    <submittedName>
        <fullName evidence="2">Lysine--tRNA ligase</fullName>
    </submittedName>
</protein>
<keyword evidence="2" id="KW-0436">Ligase</keyword>
<dbReference type="PANTHER" id="PTHR42918:SF9">
    <property type="entry name" value="LYSINE--TRNA LIGASE"/>
    <property type="match status" value="1"/>
</dbReference>
<dbReference type="SUPFAM" id="SSF50249">
    <property type="entry name" value="Nucleic acid-binding proteins"/>
    <property type="match status" value="1"/>
</dbReference>
<evidence type="ECO:0000313" key="2">
    <source>
        <dbReference type="EMBL" id="CAI7997384.1"/>
    </source>
</evidence>
<keyword evidence="3" id="KW-1185">Reference proteome</keyword>
<proteinExistence type="predicted"/>
<dbReference type="GO" id="GO:0006430">
    <property type="term" value="P:lysyl-tRNA aminoacylation"/>
    <property type="evidence" value="ECO:0007669"/>
    <property type="project" value="TreeGrafter"/>
</dbReference>
<comment type="caution">
    <text evidence="2">The sequence shown here is derived from an EMBL/GenBank/DDBJ whole genome shotgun (WGS) entry which is preliminary data.</text>
</comment>
<keyword evidence="1" id="KW-0547">Nucleotide-binding</keyword>
<dbReference type="GO" id="GO:0005829">
    <property type="term" value="C:cytosol"/>
    <property type="evidence" value="ECO:0007669"/>
    <property type="project" value="TreeGrafter"/>
</dbReference>
<dbReference type="GO" id="GO:0017101">
    <property type="term" value="C:aminoacyl-tRNA synthetase multienzyme complex"/>
    <property type="evidence" value="ECO:0007669"/>
    <property type="project" value="TreeGrafter"/>
</dbReference>
<organism evidence="2 3">
    <name type="scientific">Geodia barretti</name>
    <name type="common">Barrett's horny sponge</name>
    <dbReference type="NCBI Taxonomy" id="519541"/>
    <lineage>
        <taxon>Eukaryota</taxon>
        <taxon>Metazoa</taxon>
        <taxon>Porifera</taxon>
        <taxon>Demospongiae</taxon>
        <taxon>Heteroscleromorpha</taxon>
        <taxon>Tetractinellida</taxon>
        <taxon>Astrophorina</taxon>
        <taxon>Geodiidae</taxon>
        <taxon>Geodia</taxon>
    </lineage>
</organism>
<dbReference type="Gene3D" id="2.40.50.140">
    <property type="entry name" value="Nucleic acid-binding proteins"/>
    <property type="match status" value="1"/>
</dbReference>
<dbReference type="GO" id="GO:0005739">
    <property type="term" value="C:mitochondrion"/>
    <property type="evidence" value="ECO:0007669"/>
    <property type="project" value="TreeGrafter"/>
</dbReference>
<dbReference type="EMBL" id="CASHTH010000310">
    <property type="protein sequence ID" value="CAI7997384.1"/>
    <property type="molecule type" value="Genomic_DNA"/>
</dbReference>
<gene>
    <name evidence="2" type="ORF">GBAR_LOCUS2138</name>
</gene>
<sequence>PYPAFPRVHDVKDKVFDETCPNKYWRVRSNAILTLKKQGLRPYPHKFHQTMSLSEFSDRYTHLSEGEQHVDVVSVAGRIQKKKGDNVNVCYDLTGDDSTLAVVADGREWERQNNNVYGTVCTGDIVGITGSPGMTKMES</sequence>
<evidence type="ECO:0000256" key="1">
    <source>
        <dbReference type="ARBA" id="ARBA00022741"/>
    </source>
</evidence>
<name>A0AA35QYW1_GEOBA</name>
<dbReference type="GO" id="GO:0004824">
    <property type="term" value="F:lysine-tRNA ligase activity"/>
    <property type="evidence" value="ECO:0007669"/>
    <property type="project" value="TreeGrafter"/>
</dbReference>
<dbReference type="PANTHER" id="PTHR42918">
    <property type="entry name" value="LYSYL-TRNA SYNTHETASE"/>
    <property type="match status" value="1"/>
</dbReference>
<feature type="non-terminal residue" evidence="2">
    <location>
        <position position="139"/>
    </location>
</feature>
<dbReference type="AlphaFoldDB" id="A0AA35QYW1"/>
<dbReference type="InterPro" id="IPR012340">
    <property type="entry name" value="NA-bd_OB-fold"/>
</dbReference>
<dbReference type="Proteomes" id="UP001174909">
    <property type="component" value="Unassembled WGS sequence"/>
</dbReference>